<dbReference type="EMBL" id="ATMR01000101">
    <property type="protein sequence ID" value="EPR72766.1"/>
    <property type="molecule type" value="Genomic_DNA"/>
</dbReference>
<dbReference type="PANTHER" id="PTHR10009:SF18">
    <property type="entry name" value="PROTEIN YELLOW-LIKE PROTEIN"/>
    <property type="match status" value="1"/>
</dbReference>
<dbReference type="AlphaFoldDB" id="S7VRZ4"/>
<dbReference type="Pfam" id="PF03022">
    <property type="entry name" value="MRJP"/>
    <property type="match status" value="1"/>
</dbReference>
<comment type="subcellular location">
    <subcellularLocation>
        <location evidence="1">Secreted</location>
    </subcellularLocation>
</comment>
<dbReference type="PANTHER" id="PTHR10009">
    <property type="entry name" value="PROTEIN YELLOW-RELATED"/>
    <property type="match status" value="1"/>
</dbReference>
<reference evidence="3 4" key="1">
    <citation type="journal article" date="2013" name="Genome Announc.">
        <title>Draft Genome Sequence of Winogradskyella psychrotolerans RS-3T, Isolated from the Marine Transect of Kongsfjorden, Ny-Alesund, Svalbard, Arctic Ocean.</title>
        <authorList>
            <person name="Kumar Pinnaka A."/>
            <person name="Ara S."/>
            <person name="Singh A."/>
            <person name="Shivaji S."/>
        </authorList>
    </citation>
    <scope>NUCLEOTIDE SEQUENCE [LARGE SCALE GENOMIC DNA]</scope>
    <source>
        <strain evidence="3 4">RS-3</strain>
    </source>
</reference>
<dbReference type="Gene3D" id="2.120.10.30">
    <property type="entry name" value="TolB, C-terminal domain"/>
    <property type="match status" value="1"/>
</dbReference>
<dbReference type="STRING" id="641526.ADIWIN_2238"/>
<evidence type="ECO:0000256" key="1">
    <source>
        <dbReference type="ARBA" id="ARBA00004613"/>
    </source>
</evidence>
<dbReference type="GO" id="GO:0005576">
    <property type="term" value="C:extracellular region"/>
    <property type="evidence" value="ECO:0007669"/>
    <property type="project" value="UniProtKB-SubCell"/>
</dbReference>
<protein>
    <recommendedName>
        <fullName evidence="5">Major royal jelly protein</fullName>
    </recommendedName>
</protein>
<dbReference type="InterPro" id="IPR017996">
    <property type="entry name" value="MRJP/yellow-related"/>
</dbReference>
<sequence length="341" mass="38368">MRKILILIIVLGMWSCETEKSPIQNIATFKGQQVTGVTVNTEGRIFANFPRWREGVENSVIEILENGKSIAFPNQKWNDWEIGEKISDNVFVAVQSVVAFENTLYVLDTRNPLFNGVIDNPRIFAFNLSSNQLIKTYTLTEESFHKNSYINDLRVDKKKGKIYLTDSGHAGIVVLDIISGESFRVLDNHKSTLAETGQLTFGNGVWKNTVHSDGIALDTKNDLLYFHALTGYNLYAISTDKLITNNNQDIEKNVKFIAKTAAPDGMIMDTSGNLFFSDLENNKIMKLNVSSGKTTVAAEGEKVKWADTFSIYNNELFYTNSRINETQGDISEMVYSINKIK</sequence>
<dbReference type="eggNOG" id="COG3391">
    <property type="taxonomic scope" value="Bacteria"/>
</dbReference>
<organism evidence="3 4">
    <name type="scientific">Winogradskyella psychrotolerans RS-3</name>
    <dbReference type="NCBI Taxonomy" id="641526"/>
    <lineage>
        <taxon>Bacteria</taxon>
        <taxon>Pseudomonadati</taxon>
        <taxon>Bacteroidota</taxon>
        <taxon>Flavobacteriia</taxon>
        <taxon>Flavobacteriales</taxon>
        <taxon>Flavobacteriaceae</taxon>
        <taxon>Winogradskyella</taxon>
    </lineage>
</organism>
<proteinExistence type="predicted"/>
<dbReference type="RefSeq" id="WP_020897321.1">
    <property type="nucleotide sequence ID" value="NZ_ATMR01000101.1"/>
</dbReference>
<dbReference type="OrthoDB" id="9797664at2"/>
<dbReference type="SUPFAM" id="SSF63829">
    <property type="entry name" value="Calcium-dependent phosphotriesterase"/>
    <property type="match status" value="1"/>
</dbReference>
<dbReference type="PATRIC" id="fig|641526.4.peg.2220"/>
<dbReference type="InterPro" id="IPR011042">
    <property type="entry name" value="6-blade_b-propeller_TolB-like"/>
</dbReference>
<gene>
    <name evidence="3" type="ORF">ADIWIN_2238</name>
</gene>
<evidence type="ECO:0000313" key="3">
    <source>
        <dbReference type="EMBL" id="EPR72766.1"/>
    </source>
</evidence>
<accession>S7VRZ4</accession>
<keyword evidence="4" id="KW-1185">Reference proteome</keyword>
<comment type="caution">
    <text evidence="3">The sequence shown here is derived from an EMBL/GenBank/DDBJ whole genome shotgun (WGS) entry which is preliminary data.</text>
</comment>
<dbReference type="Proteomes" id="UP000014962">
    <property type="component" value="Unassembled WGS sequence"/>
</dbReference>
<keyword evidence="2" id="KW-0964">Secreted</keyword>
<evidence type="ECO:0000256" key="2">
    <source>
        <dbReference type="ARBA" id="ARBA00022525"/>
    </source>
</evidence>
<evidence type="ECO:0000313" key="4">
    <source>
        <dbReference type="Proteomes" id="UP000014962"/>
    </source>
</evidence>
<evidence type="ECO:0008006" key="5">
    <source>
        <dbReference type="Google" id="ProtNLM"/>
    </source>
</evidence>
<name>S7VRZ4_9FLAO</name>